<proteinExistence type="predicted"/>
<gene>
    <name evidence="1" type="ORF">CURHAP_LOCUS44635</name>
</gene>
<organism evidence="1 2">
    <name type="scientific">Prunus armeniaca</name>
    <name type="common">Apricot</name>
    <name type="synonym">Armeniaca vulgaris</name>
    <dbReference type="NCBI Taxonomy" id="36596"/>
    <lineage>
        <taxon>Eukaryota</taxon>
        <taxon>Viridiplantae</taxon>
        <taxon>Streptophyta</taxon>
        <taxon>Embryophyta</taxon>
        <taxon>Tracheophyta</taxon>
        <taxon>Spermatophyta</taxon>
        <taxon>Magnoliopsida</taxon>
        <taxon>eudicotyledons</taxon>
        <taxon>Gunneridae</taxon>
        <taxon>Pentapetalae</taxon>
        <taxon>rosids</taxon>
        <taxon>fabids</taxon>
        <taxon>Rosales</taxon>
        <taxon>Rosaceae</taxon>
        <taxon>Amygdaloideae</taxon>
        <taxon>Amygdaleae</taxon>
        <taxon>Prunus</taxon>
    </lineage>
</organism>
<dbReference type="EMBL" id="CAEKDK010000007">
    <property type="protein sequence ID" value="CAB4286877.1"/>
    <property type="molecule type" value="Genomic_DNA"/>
</dbReference>
<reference evidence="1 2" key="1">
    <citation type="submission" date="2020-05" db="EMBL/GenBank/DDBJ databases">
        <authorList>
            <person name="Campoy J."/>
            <person name="Schneeberger K."/>
            <person name="Spophaly S."/>
        </authorList>
    </citation>
    <scope>NUCLEOTIDE SEQUENCE [LARGE SCALE GENOMIC DNA]</scope>
    <source>
        <strain evidence="1">PruArmRojPasFocal</strain>
    </source>
</reference>
<evidence type="ECO:0000313" key="2">
    <source>
        <dbReference type="Proteomes" id="UP000507222"/>
    </source>
</evidence>
<evidence type="ECO:0000313" key="1">
    <source>
        <dbReference type="EMBL" id="CAB4286877.1"/>
    </source>
</evidence>
<name>A0A6J5VGV0_PRUAR</name>
<sequence>MVQMFLPFFRQISNNGSLIVQKWRFGSWLDGLINGMCGLHSKSLNLAHCCQANAFGYSRGRQILECNCGGEYRESLAGSFFPEDTGMFLVLEFDIGFLLKVQNLMILNA</sequence>
<dbReference type="Proteomes" id="UP000507222">
    <property type="component" value="Unassembled WGS sequence"/>
</dbReference>
<accession>A0A6J5VGV0</accession>
<protein>
    <submittedName>
        <fullName evidence="1">Uncharacterized protein</fullName>
    </submittedName>
</protein>
<dbReference type="AlphaFoldDB" id="A0A6J5VGV0"/>